<comment type="caution">
    <text evidence="1">The sequence shown here is derived from an EMBL/GenBank/DDBJ whole genome shotgun (WGS) entry which is preliminary data.</text>
</comment>
<organism evidence="1 2">
    <name type="scientific">Candidatus Sherwoodlollariibacterium unditelluris</name>
    <dbReference type="NCBI Taxonomy" id="1974757"/>
    <lineage>
        <taxon>Bacteria</taxon>
        <taxon>Pseudomonadati</taxon>
        <taxon>Candidatus Omnitrophota</taxon>
        <taxon>Candidatus Sherwoodlollariibacterium</taxon>
    </lineage>
</organism>
<dbReference type="Proteomes" id="UP000231292">
    <property type="component" value="Unassembled WGS sequence"/>
</dbReference>
<dbReference type="AlphaFoldDB" id="A0A2G9YKW0"/>
<dbReference type="EMBL" id="PCRK01000009">
    <property type="protein sequence ID" value="PIP19865.1"/>
    <property type="molecule type" value="Genomic_DNA"/>
</dbReference>
<evidence type="ECO:0000313" key="1">
    <source>
        <dbReference type="EMBL" id="PIP19865.1"/>
    </source>
</evidence>
<protein>
    <recommendedName>
        <fullName evidence="3">DUF1015 domain-containing protein</fullName>
    </recommendedName>
</protein>
<proteinExistence type="predicted"/>
<name>A0A2G9YKW0_9BACT</name>
<dbReference type="Pfam" id="PF06245">
    <property type="entry name" value="DUF1015"/>
    <property type="match status" value="1"/>
</dbReference>
<evidence type="ECO:0000313" key="2">
    <source>
        <dbReference type="Proteomes" id="UP000231292"/>
    </source>
</evidence>
<dbReference type="PIRSF" id="PIRSF033563">
    <property type="entry name" value="UCP033563"/>
    <property type="match status" value="1"/>
</dbReference>
<dbReference type="PANTHER" id="PTHR36454">
    <property type="entry name" value="LMO2823 PROTEIN"/>
    <property type="match status" value="1"/>
</dbReference>
<accession>A0A2G9YKW0</accession>
<reference evidence="1 2" key="1">
    <citation type="submission" date="2017-09" db="EMBL/GenBank/DDBJ databases">
        <title>Depth-based differentiation of microbial function through sediment-hosted aquifers and enrichment of novel symbionts in the deep terrestrial subsurface.</title>
        <authorList>
            <person name="Probst A.J."/>
            <person name="Ladd B."/>
            <person name="Jarett J.K."/>
            <person name="Geller-Mcgrath D.E."/>
            <person name="Sieber C.M."/>
            <person name="Emerson J.B."/>
            <person name="Anantharaman K."/>
            <person name="Thomas B.C."/>
            <person name="Malmstrom R."/>
            <person name="Stieglmeier M."/>
            <person name="Klingl A."/>
            <person name="Woyke T."/>
            <person name="Ryan C.M."/>
            <person name="Banfield J.F."/>
        </authorList>
    </citation>
    <scope>NUCLEOTIDE SEQUENCE [LARGE SCALE GENOMIC DNA]</scope>
    <source>
        <strain evidence="1">CG23_combo_of_CG06-09_8_20_14_all_41_10</strain>
    </source>
</reference>
<dbReference type="PANTHER" id="PTHR36454:SF1">
    <property type="entry name" value="DUF1015 DOMAIN-CONTAINING PROTEIN"/>
    <property type="match status" value="1"/>
</dbReference>
<dbReference type="InterPro" id="IPR008323">
    <property type="entry name" value="UCP033563"/>
</dbReference>
<evidence type="ECO:0008006" key="3">
    <source>
        <dbReference type="Google" id="ProtNLM"/>
    </source>
</evidence>
<sequence length="428" mass="50068">MPEIKPFKAVFYNQEKFKDFSNLVCPPYDVISPQQQDYYHNLNPYNFSHILLRKDIPGENKYQCSGAIFKKWLKDKILVSAQKPAIYFYSQQYTIRGERKTRLGFIALLRLGSKSFPVLGHENTRLQAKEDRLKLLKKTNANLSPIFVVSKDNQRVIQRVFEHYVSGKTPFIEVTDIEKTLHRLWSIDDPQALELIKSGMSKESAFIADGHHRYEVSLAYRDELREKLGDKFLEDASFNYTLSYFTSANQRGLSILPIHRLLKLDKEIDLNNFFKSLKEYFDIEGVKNKNRFFFLMEKAGCGGHILGMYKNKRYWLLRLKNMKILDKRMTDKPKEYRSLDVYILNQLVFKGILKYNLEDEDNLKYSPYPDEFIKAADNEPKVLAFFLNPVNINQITTVALGGNKMPPKSSYFYPKVLSGLVINKHEDL</sequence>
<gene>
    <name evidence="1" type="ORF">COX41_00580</name>
</gene>